<evidence type="ECO:0000256" key="4">
    <source>
        <dbReference type="ARBA" id="ARBA00022692"/>
    </source>
</evidence>
<dbReference type="GO" id="GO:0015288">
    <property type="term" value="F:porin activity"/>
    <property type="evidence" value="ECO:0007669"/>
    <property type="project" value="UniProtKB-KW"/>
</dbReference>
<comment type="function">
    <text evidence="10">Forms passive diffusion pores that allow small molecular weight hydrophilic materials across the outer membrane.</text>
</comment>
<evidence type="ECO:0000256" key="3">
    <source>
        <dbReference type="ARBA" id="ARBA00022452"/>
    </source>
</evidence>
<comment type="caution">
    <text evidence="11">The sequence shown here is derived from an EMBL/GenBank/DDBJ whole genome shotgun (WGS) entry which is preliminary data.</text>
</comment>
<name>A0A2W5KHL3_ANCNO</name>
<reference evidence="11 12" key="1">
    <citation type="submission" date="2017-08" db="EMBL/GenBank/DDBJ databases">
        <title>Infants hospitalized years apart are colonized by the same room-sourced microbial strains.</title>
        <authorList>
            <person name="Brooks B."/>
            <person name="Olm M.R."/>
            <person name="Firek B.A."/>
            <person name="Baker R."/>
            <person name="Thomas B.C."/>
            <person name="Morowitz M.J."/>
            <person name="Banfield J.F."/>
        </authorList>
    </citation>
    <scope>NUCLEOTIDE SEQUENCE [LARGE SCALE GENOMIC DNA]</scope>
    <source>
        <strain evidence="11">S2_005_003_R2_43</strain>
    </source>
</reference>
<evidence type="ECO:0000256" key="5">
    <source>
        <dbReference type="ARBA" id="ARBA00022729"/>
    </source>
</evidence>
<dbReference type="GO" id="GO:0046930">
    <property type="term" value="C:pore complex"/>
    <property type="evidence" value="ECO:0007669"/>
    <property type="project" value="UniProtKB-KW"/>
</dbReference>
<accession>A0A2W5KHL3</accession>
<evidence type="ECO:0000256" key="10">
    <source>
        <dbReference type="RuleBase" id="RU364005"/>
    </source>
</evidence>
<keyword evidence="9 10" id="KW-0998">Cell outer membrane</keyword>
<dbReference type="GO" id="GO:0009279">
    <property type="term" value="C:cell outer membrane"/>
    <property type="evidence" value="ECO:0007669"/>
    <property type="project" value="UniProtKB-SubCell"/>
</dbReference>
<feature type="chain" id="PRO_5015802131" description="Porin" evidence="10">
    <location>
        <begin position="25"/>
        <end position="439"/>
    </location>
</feature>
<dbReference type="Proteomes" id="UP000249577">
    <property type="component" value="Unassembled WGS sequence"/>
</dbReference>
<gene>
    <name evidence="11" type="ORF">DI565_10980</name>
</gene>
<dbReference type="GO" id="GO:0006811">
    <property type="term" value="P:monoatomic ion transport"/>
    <property type="evidence" value="ECO:0007669"/>
    <property type="project" value="UniProtKB-KW"/>
</dbReference>
<dbReference type="EMBL" id="QFPN01000005">
    <property type="protein sequence ID" value="PZQ14958.1"/>
    <property type="molecule type" value="Genomic_DNA"/>
</dbReference>
<keyword evidence="7 10" id="KW-0626">Porin</keyword>
<comment type="domain">
    <text evidence="10">Consists of 16-stranded beta-barrel sheets, with large surface-exposed loops, that form a transmembrane pore at the center of each barrel. The pore is partially ocluded by a peptide loop that folds into the pore lumen.</text>
</comment>
<evidence type="ECO:0000256" key="6">
    <source>
        <dbReference type="ARBA" id="ARBA00023065"/>
    </source>
</evidence>
<organism evidence="11 12">
    <name type="scientific">Ancylobacter novellus</name>
    <name type="common">Thiobacillus novellus</name>
    <dbReference type="NCBI Taxonomy" id="921"/>
    <lineage>
        <taxon>Bacteria</taxon>
        <taxon>Pseudomonadati</taxon>
        <taxon>Pseudomonadota</taxon>
        <taxon>Alphaproteobacteria</taxon>
        <taxon>Hyphomicrobiales</taxon>
        <taxon>Xanthobacteraceae</taxon>
        <taxon>Ancylobacter</taxon>
    </lineage>
</organism>
<dbReference type="SUPFAM" id="SSF56935">
    <property type="entry name" value="Porins"/>
    <property type="match status" value="1"/>
</dbReference>
<evidence type="ECO:0000256" key="1">
    <source>
        <dbReference type="ARBA" id="ARBA00009521"/>
    </source>
</evidence>
<proteinExistence type="inferred from homology"/>
<dbReference type="InterPro" id="IPR003684">
    <property type="entry name" value="Porin_alphabac"/>
</dbReference>
<evidence type="ECO:0000313" key="11">
    <source>
        <dbReference type="EMBL" id="PZQ14958.1"/>
    </source>
</evidence>
<keyword evidence="3 10" id="KW-1134">Transmembrane beta strand</keyword>
<feature type="signal peptide" evidence="10">
    <location>
        <begin position="1"/>
        <end position="24"/>
    </location>
</feature>
<dbReference type="AlphaFoldDB" id="A0A2W5KHL3"/>
<evidence type="ECO:0000256" key="8">
    <source>
        <dbReference type="ARBA" id="ARBA00023136"/>
    </source>
</evidence>
<evidence type="ECO:0000313" key="12">
    <source>
        <dbReference type="Proteomes" id="UP000249577"/>
    </source>
</evidence>
<comment type="similarity">
    <text evidence="1 10">Belongs to the alphaproteobacteria porin family.</text>
</comment>
<evidence type="ECO:0000256" key="7">
    <source>
        <dbReference type="ARBA" id="ARBA00023114"/>
    </source>
</evidence>
<comment type="subcellular location">
    <subcellularLocation>
        <location evidence="10">Cell outer membrane</location>
        <topology evidence="10">Multi-pass membrane protein</topology>
    </subcellularLocation>
</comment>
<keyword evidence="5 10" id="KW-0732">Signal</keyword>
<sequence>MKLVKSLALGSAAALVTMTGVANAADLPGAEPVDYVKVCDIKGSTGFFYIPGTETCLQVGGFARLEMTTGEVLDRPNAVDKRDEFNTTGYRVRARVWFDARTDTEYGALRTFVRLQFQRETGVANTTDRRAQIQNANFGDDALFDQAFVQFAGLTAGVTDSFWDFKPYTTFQNPFISDRTLAVLAYTFKVGDFSASVSLEDKTARYLDTNNSLNNAGQQIPDIVANLRVKQGWGEAQLSGVLHRIEPGTDTRVVPVGSLAGTSKEWGWGVQGGLKFNLATANTSDAKGDFIWGQAAYTDGAGLSYNGLTDNNIGSGQTQNIVNNFEPLFDWVGVNGKVQKTQAFNANIGVLHYWSPKWRSSLAASYLQVKYNNAVANAGIADDFKAGTVTANLIWSPVKKLDIGGEVVYVKNLKKADVGYTGPKDKDAWIGRLRVQRDF</sequence>
<keyword evidence="6 10" id="KW-0406">Ion transport</keyword>
<keyword evidence="8 10" id="KW-0472">Membrane</keyword>
<dbReference type="Pfam" id="PF02530">
    <property type="entry name" value="Porin_2"/>
    <property type="match status" value="1"/>
</dbReference>
<evidence type="ECO:0000256" key="2">
    <source>
        <dbReference type="ARBA" id="ARBA00022448"/>
    </source>
</evidence>
<protein>
    <recommendedName>
        <fullName evidence="10">Porin</fullName>
    </recommendedName>
</protein>
<keyword evidence="4 10" id="KW-0812">Transmembrane</keyword>
<keyword evidence="2 10" id="KW-0813">Transport</keyword>
<evidence type="ECO:0000256" key="9">
    <source>
        <dbReference type="ARBA" id="ARBA00023237"/>
    </source>
</evidence>